<reference evidence="3" key="1">
    <citation type="submission" date="2007-03" db="EMBL/GenBank/DDBJ databases">
        <title>Complete sequence of chromosome 2 of Burkholderia vietnamiensis G4.</title>
        <authorList>
            <consortium name="US DOE Joint Genome Institute"/>
            <person name="Copeland A."/>
            <person name="Lucas S."/>
            <person name="Lapidus A."/>
            <person name="Barry K."/>
            <person name="Detter J.C."/>
            <person name="Glavina del Rio T."/>
            <person name="Hammon N."/>
            <person name="Israni S."/>
            <person name="Dalin E."/>
            <person name="Tice H."/>
            <person name="Pitluck S."/>
            <person name="Chain P."/>
            <person name="Malfatti S."/>
            <person name="Shin M."/>
            <person name="Vergez L."/>
            <person name="Schmutz J."/>
            <person name="Larimer F."/>
            <person name="Land M."/>
            <person name="Hauser L."/>
            <person name="Kyrpides N."/>
            <person name="Tiedje J."/>
            <person name="Richardson P."/>
        </authorList>
    </citation>
    <scope>NUCLEOTIDE SEQUENCE [LARGE SCALE GENOMIC DNA]</scope>
    <source>
        <strain evidence="3">G4 / LMG 22486</strain>
    </source>
</reference>
<sequence length="102" mass="11719">MRAAPRPSHRFVFGPPTRDSASRIERQLPAIKRARFTHSSRLPWIWRRIAVNERVIRVARRTAICDLRGADVQRARITARALRRLAIGLPNLLTMAPVNPHL</sequence>
<evidence type="ECO:0000256" key="1">
    <source>
        <dbReference type="SAM" id="MobiDB-lite"/>
    </source>
</evidence>
<dbReference type="HOGENOM" id="CLU_2272181_0_0_4"/>
<gene>
    <name evidence="2" type="ordered locus">Bcep1808_3687</name>
</gene>
<proteinExistence type="predicted"/>
<dbReference type="KEGG" id="bvi:Bcep1808_3687"/>
<feature type="region of interest" description="Disordered" evidence="1">
    <location>
        <begin position="1"/>
        <end position="20"/>
    </location>
</feature>
<dbReference type="AlphaFoldDB" id="A4JK69"/>
<name>A4JK69_BURVG</name>
<evidence type="ECO:0000313" key="3">
    <source>
        <dbReference type="Proteomes" id="UP000002287"/>
    </source>
</evidence>
<organism evidence="2 3">
    <name type="scientific">Burkholderia vietnamiensis (strain G4 / LMG 22486)</name>
    <name type="common">Burkholderia cepacia (strain R1808)</name>
    <dbReference type="NCBI Taxonomy" id="269482"/>
    <lineage>
        <taxon>Bacteria</taxon>
        <taxon>Pseudomonadati</taxon>
        <taxon>Pseudomonadota</taxon>
        <taxon>Betaproteobacteria</taxon>
        <taxon>Burkholderiales</taxon>
        <taxon>Burkholderiaceae</taxon>
        <taxon>Burkholderia</taxon>
        <taxon>Burkholderia cepacia complex</taxon>
    </lineage>
</organism>
<accession>A4JK69</accession>
<protein>
    <submittedName>
        <fullName evidence="2">Uncharacterized protein</fullName>
    </submittedName>
</protein>
<dbReference type="Proteomes" id="UP000002287">
    <property type="component" value="Chromosome 2"/>
</dbReference>
<evidence type="ECO:0000313" key="2">
    <source>
        <dbReference type="EMBL" id="ABO56672.1"/>
    </source>
</evidence>
<dbReference type="EMBL" id="CP000615">
    <property type="protein sequence ID" value="ABO56672.1"/>
    <property type="molecule type" value="Genomic_DNA"/>
</dbReference>